<dbReference type="PANTHER" id="PTHR10742:SF364">
    <property type="entry name" value="AMINE OXIDASE"/>
    <property type="match status" value="1"/>
</dbReference>
<evidence type="ECO:0000256" key="3">
    <source>
        <dbReference type="ARBA" id="ARBA00022827"/>
    </source>
</evidence>
<evidence type="ECO:0000313" key="6">
    <source>
        <dbReference type="Proteomes" id="UP001221898"/>
    </source>
</evidence>
<keyword evidence="3" id="KW-0274">FAD</keyword>
<dbReference type="Gene3D" id="3.90.660.10">
    <property type="match status" value="1"/>
</dbReference>
<evidence type="ECO:0000256" key="1">
    <source>
        <dbReference type="ARBA" id="ARBA00001974"/>
    </source>
</evidence>
<dbReference type="GO" id="GO:0046208">
    <property type="term" value="P:spermine catabolic process"/>
    <property type="evidence" value="ECO:0007669"/>
    <property type="project" value="TreeGrafter"/>
</dbReference>
<dbReference type="Proteomes" id="UP001221898">
    <property type="component" value="Unassembled WGS sequence"/>
</dbReference>
<evidence type="ECO:0000256" key="2">
    <source>
        <dbReference type="ARBA" id="ARBA00022630"/>
    </source>
</evidence>
<dbReference type="InterPro" id="IPR050281">
    <property type="entry name" value="Flavin_monoamine_oxidase"/>
</dbReference>
<dbReference type="SUPFAM" id="SSF54373">
    <property type="entry name" value="FAD-linked reductases, C-terminal domain"/>
    <property type="match status" value="1"/>
</dbReference>
<organism evidence="5 6">
    <name type="scientific">Aldrovandia affinis</name>
    <dbReference type="NCBI Taxonomy" id="143900"/>
    <lineage>
        <taxon>Eukaryota</taxon>
        <taxon>Metazoa</taxon>
        <taxon>Chordata</taxon>
        <taxon>Craniata</taxon>
        <taxon>Vertebrata</taxon>
        <taxon>Euteleostomi</taxon>
        <taxon>Actinopterygii</taxon>
        <taxon>Neopterygii</taxon>
        <taxon>Teleostei</taxon>
        <taxon>Notacanthiformes</taxon>
        <taxon>Halosauridae</taxon>
        <taxon>Aldrovandia</taxon>
    </lineage>
</organism>
<proteinExistence type="predicted"/>
<dbReference type="Pfam" id="PF01593">
    <property type="entry name" value="Amino_oxidase"/>
    <property type="match status" value="1"/>
</dbReference>
<dbReference type="AlphaFoldDB" id="A0AAD7WU78"/>
<feature type="domain" description="Amine oxidase" evidence="4">
    <location>
        <begin position="14"/>
        <end position="460"/>
    </location>
</feature>
<gene>
    <name evidence="5" type="ORF">AAFF_G00258780</name>
</gene>
<dbReference type="Gene3D" id="3.50.50.60">
    <property type="entry name" value="FAD/NAD(P)-binding domain"/>
    <property type="match status" value="1"/>
</dbReference>
<dbReference type="PANTHER" id="PTHR10742">
    <property type="entry name" value="FLAVIN MONOAMINE OXIDASE"/>
    <property type="match status" value="1"/>
</dbReference>
<reference evidence="5" key="1">
    <citation type="journal article" date="2023" name="Science">
        <title>Genome structures resolve the early diversification of teleost fishes.</title>
        <authorList>
            <person name="Parey E."/>
            <person name="Louis A."/>
            <person name="Montfort J."/>
            <person name="Bouchez O."/>
            <person name="Roques C."/>
            <person name="Iampietro C."/>
            <person name="Lluch J."/>
            <person name="Castinel A."/>
            <person name="Donnadieu C."/>
            <person name="Desvignes T."/>
            <person name="Floi Bucao C."/>
            <person name="Jouanno E."/>
            <person name="Wen M."/>
            <person name="Mejri S."/>
            <person name="Dirks R."/>
            <person name="Jansen H."/>
            <person name="Henkel C."/>
            <person name="Chen W.J."/>
            <person name="Zahm M."/>
            <person name="Cabau C."/>
            <person name="Klopp C."/>
            <person name="Thompson A.W."/>
            <person name="Robinson-Rechavi M."/>
            <person name="Braasch I."/>
            <person name="Lecointre G."/>
            <person name="Bobe J."/>
            <person name="Postlethwait J.H."/>
            <person name="Berthelot C."/>
            <person name="Roest Crollius H."/>
            <person name="Guiguen Y."/>
        </authorList>
    </citation>
    <scope>NUCLEOTIDE SEQUENCE</scope>
    <source>
        <strain evidence="5">NC1722</strain>
    </source>
</reference>
<dbReference type="GO" id="GO:0046592">
    <property type="term" value="F:polyamine oxidase activity"/>
    <property type="evidence" value="ECO:0007669"/>
    <property type="project" value="TreeGrafter"/>
</dbReference>
<keyword evidence="2" id="KW-0285">Flavoprotein</keyword>
<sequence length="481" mass="53091">MKSNPRIVVVGAGIAGIEAATKLHHFGFSDVTLLEASGETGGRIAKAQLGKSWIDTGAQYIHGAADTNPVYCLCKKYGLLDDVPTEEGNWTVFSDKGSKIDSEFAECIYEAGEGIIRHRFQGRGERSIGAHFAEKALELVRTGKDNKNAKQEEGILSMVGKDLLVDIGATDLNSVSQDSWKYFSASTGTDLNIEGNMFHLVEKLLEGFPKERLLLNKPVSKIEWDRDDAQYPVRVIFGDEEIQADHVVVTISVGCLKAEASSLFSPQLPEDKVKAINDLRFGTITKIFLEYEEPFWESDVSTISLLWEGESPGRVSADRDDWLRYLHLFTVMRPQKKFGNVLIGWCAGNVAELTETMTEETLSAAITGHLRTFTQNQSLPAPKTVLRTKWHSNLYTRGAYTFLPVGTDGETMDKLAQPVSSRKDTGPELQLLFAGEGTLKSMYSTVQGALLSGQREAKRLALHYNKTEPPNNACALPPQEP</sequence>
<dbReference type="InterPro" id="IPR036188">
    <property type="entry name" value="FAD/NAD-bd_sf"/>
</dbReference>
<protein>
    <recommendedName>
        <fullName evidence="4">Amine oxidase domain-containing protein</fullName>
    </recommendedName>
</protein>
<comment type="caution">
    <text evidence="5">The sequence shown here is derived from an EMBL/GenBank/DDBJ whole genome shotgun (WGS) entry which is preliminary data.</text>
</comment>
<dbReference type="EMBL" id="JAINUG010000035">
    <property type="protein sequence ID" value="KAJ8408464.1"/>
    <property type="molecule type" value="Genomic_DNA"/>
</dbReference>
<evidence type="ECO:0000313" key="5">
    <source>
        <dbReference type="EMBL" id="KAJ8408464.1"/>
    </source>
</evidence>
<evidence type="ECO:0000259" key="4">
    <source>
        <dbReference type="Pfam" id="PF01593"/>
    </source>
</evidence>
<dbReference type="InterPro" id="IPR002937">
    <property type="entry name" value="Amino_oxidase"/>
</dbReference>
<comment type="cofactor">
    <cofactor evidence="1">
        <name>FAD</name>
        <dbReference type="ChEBI" id="CHEBI:57692"/>
    </cofactor>
</comment>
<name>A0AAD7WU78_9TELE</name>
<accession>A0AAD7WU78</accession>
<keyword evidence="6" id="KW-1185">Reference proteome</keyword>
<dbReference type="SUPFAM" id="SSF51905">
    <property type="entry name" value="FAD/NAD(P)-binding domain"/>
    <property type="match status" value="1"/>
</dbReference>